<feature type="transmembrane region" description="Helical" evidence="6">
    <location>
        <begin position="174"/>
        <end position="193"/>
    </location>
</feature>
<dbReference type="PANTHER" id="PTHR32322">
    <property type="entry name" value="INNER MEMBRANE TRANSPORTER"/>
    <property type="match status" value="1"/>
</dbReference>
<dbReference type="Proteomes" id="UP001597327">
    <property type="component" value="Unassembled WGS sequence"/>
</dbReference>
<gene>
    <name evidence="8" type="ORF">ACFSC7_10655</name>
</gene>
<keyword evidence="3 6" id="KW-0812">Transmembrane</keyword>
<evidence type="ECO:0000313" key="9">
    <source>
        <dbReference type="Proteomes" id="UP001597327"/>
    </source>
</evidence>
<protein>
    <submittedName>
        <fullName evidence="8">DMT family transporter</fullName>
    </submittedName>
</protein>
<dbReference type="PANTHER" id="PTHR32322:SF2">
    <property type="entry name" value="EAMA DOMAIN-CONTAINING PROTEIN"/>
    <property type="match status" value="1"/>
</dbReference>
<feature type="transmembrane region" description="Helical" evidence="6">
    <location>
        <begin position="90"/>
        <end position="112"/>
    </location>
</feature>
<feature type="transmembrane region" description="Helical" evidence="6">
    <location>
        <begin position="205"/>
        <end position="223"/>
    </location>
</feature>
<comment type="subcellular location">
    <subcellularLocation>
        <location evidence="1">Membrane</location>
        <topology evidence="1">Multi-pass membrane protein</topology>
    </subcellularLocation>
</comment>
<dbReference type="EMBL" id="JBHUFA010000003">
    <property type="protein sequence ID" value="MFD1695976.1"/>
    <property type="molecule type" value="Genomic_DNA"/>
</dbReference>
<dbReference type="InterPro" id="IPR050638">
    <property type="entry name" value="AA-Vitamin_Transporters"/>
</dbReference>
<feature type="transmembrane region" description="Helical" evidence="6">
    <location>
        <begin position="142"/>
        <end position="162"/>
    </location>
</feature>
<feature type="transmembrane region" description="Helical" evidence="6">
    <location>
        <begin position="119"/>
        <end position="136"/>
    </location>
</feature>
<feature type="transmembrane region" description="Helical" evidence="6">
    <location>
        <begin position="64"/>
        <end position="84"/>
    </location>
</feature>
<dbReference type="RefSeq" id="WP_149894062.1">
    <property type="nucleotide sequence ID" value="NZ_JBHUFA010000003.1"/>
</dbReference>
<name>A0ABW4JZ25_9HYPH</name>
<organism evidence="8 9">
    <name type="scientific">Roseibium aestuarii</name>
    <dbReference type="NCBI Taxonomy" id="2600299"/>
    <lineage>
        <taxon>Bacteria</taxon>
        <taxon>Pseudomonadati</taxon>
        <taxon>Pseudomonadota</taxon>
        <taxon>Alphaproteobacteria</taxon>
        <taxon>Hyphomicrobiales</taxon>
        <taxon>Stappiaceae</taxon>
        <taxon>Roseibium</taxon>
    </lineage>
</organism>
<feature type="transmembrane region" description="Helical" evidence="6">
    <location>
        <begin position="34"/>
        <end position="52"/>
    </location>
</feature>
<evidence type="ECO:0000256" key="2">
    <source>
        <dbReference type="ARBA" id="ARBA00007362"/>
    </source>
</evidence>
<comment type="similarity">
    <text evidence="2">Belongs to the EamA transporter family.</text>
</comment>
<dbReference type="Pfam" id="PF00892">
    <property type="entry name" value="EamA"/>
    <property type="match status" value="2"/>
</dbReference>
<dbReference type="InterPro" id="IPR000620">
    <property type="entry name" value="EamA_dom"/>
</dbReference>
<dbReference type="SUPFAM" id="SSF103481">
    <property type="entry name" value="Multidrug resistance efflux transporter EmrE"/>
    <property type="match status" value="2"/>
</dbReference>
<proteinExistence type="inferred from homology"/>
<reference evidence="9" key="1">
    <citation type="journal article" date="2019" name="Int. J. Syst. Evol. Microbiol.">
        <title>The Global Catalogue of Microorganisms (GCM) 10K type strain sequencing project: providing services to taxonomists for standard genome sequencing and annotation.</title>
        <authorList>
            <consortium name="The Broad Institute Genomics Platform"/>
            <consortium name="The Broad Institute Genome Sequencing Center for Infectious Disease"/>
            <person name="Wu L."/>
            <person name="Ma J."/>
        </authorList>
    </citation>
    <scope>NUCLEOTIDE SEQUENCE [LARGE SCALE GENOMIC DNA]</scope>
    <source>
        <strain evidence="9">JCM 3369</strain>
    </source>
</reference>
<keyword evidence="5 6" id="KW-0472">Membrane</keyword>
<evidence type="ECO:0000256" key="3">
    <source>
        <dbReference type="ARBA" id="ARBA00022692"/>
    </source>
</evidence>
<evidence type="ECO:0000256" key="4">
    <source>
        <dbReference type="ARBA" id="ARBA00022989"/>
    </source>
</evidence>
<keyword evidence="4 6" id="KW-1133">Transmembrane helix</keyword>
<evidence type="ECO:0000256" key="6">
    <source>
        <dbReference type="SAM" id="Phobius"/>
    </source>
</evidence>
<keyword evidence="9" id="KW-1185">Reference proteome</keyword>
<feature type="domain" description="EamA" evidence="7">
    <location>
        <begin position="11"/>
        <end position="133"/>
    </location>
</feature>
<evidence type="ECO:0000259" key="7">
    <source>
        <dbReference type="Pfam" id="PF00892"/>
    </source>
</evidence>
<feature type="domain" description="EamA" evidence="7">
    <location>
        <begin position="143"/>
        <end position="275"/>
    </location>
</feature>
<comment type="caution">
    <text evidence="8">The sequence shown here is derived from an EMBL/GenBank/DDBJ whole genome shotgun (WGS) entry which is preliminary data.</text>
</comment>
<dbReference type="InterPro" id="IPR037185">
    <property type="entry name" value="EmrE-like"/>
</dbReference>
<evidence type="ECO:0000256" key="5">
    <source>
        <dbReference type="ARBA" id="ARBA00023136"/>
    </source>
</evidence>
<accession>A0ABW4JZ25</accession>
<evidence type="ECO:0000313" key="8">
    <source>
        <dbReference type="EMBL" id="MFD1695976.1"/>
    </source>
</evidence>
<sequence>MPFSKDLLPTALAPMIWGSSYITATTFLPHVDPVIVAFLRALPAGLLILVLTRTLPQGIWWLRILILGFLNFTLFFVCMFKAAYLLPGGIAAVVGAIQPLIVVGLSGVLLGAQVRLVQVFAALLGIAGVALLVLSPEARLDPFGLAAGLLGAVSMACGTVFTRKWQPPVSPLTFAGWQMTAGGLMLGPVVWLMDVPLPPASLDTVIGFGWLCIVGGVFAYALWFRGIGRLGAQIAAPLGFLSPLSAVLLGWLFRAEALNALQVAGVATVLVSVLLGSAPANSWSSWRKPVPPTGTPAARP</sequence>
<feature type="transmembrane region" description="Helical" evidence="6">
    <location>
        <begin position="235"/>
        <end position="253"/>
    </location>
</feature>
<evidence type="ECO:0000256" key="1">
    <source>
        <dbReference type="ARBA" id="ARBA00004141"/>
    </source>
</evidence>
<feature type="transmembrane region" description="Helical" evidence="6">
    <location>
        <begin position="259"/>
        <end position="278"/>
    </location>
</feature>